<evidence type="ECO:0000256" key="1">
    <source>
        <dbReference type="ARBA" id="ARBA00022737"/>
    </source>
</evidence>
<dbReference type="SUPFAM" id="SSF110296">
    <property type="entry name" value="Oligoxyloglucan reducing end-specific cellobiohydrolase"/>
    <property type="match status" value="2"/>
</dbReference>
<dbReference type="InterPro" id="IPR031778">
    <property type="entry name" value="Sortilin_N"/>
</dbReference>
<dbReference type="Pfam" id="PF15902">
    <property type="entry name" value="Sortilin-Vps10"/>
    <property type="match status" value="1"/>
</dbReference>
<dbReference type="AlphaFoldDB" id="A0A382JI76"/>
<reference evidence="3" key="1">
    <citation type="submission" date="2018-05" db="EMBL/GenBank/DDBJ databases">
        <authorList>
            <person name="Lanie J.A."/>
            <person name="Ng W.-L."/>
            <person name="Kazmierczak K.M."/>
            <person name="Andrzejewski T.M."/>
            <person name="Davidsen T.M."/>
            <person name="Wayne K.J."/>
            <person name="Tettelin H."/>
            <person name="Glass J.I."/>
            <person name="Rusch D."/>
            <person name="Podicherti R."/>
            <person name="Tsui H.-C.T."/>
            <person name="Winkler M.E."/>
        </authorList>
    </citation>
    <scope>NUCLEOTIDE SEQUENCE</scope>
</reference>
<feature type="non-terminal residue" evidence="3">
    <location>
        <position position="1"/>
    </location>
</feature>
<dbReference type="PANTHER" id="PTHR12106">
    <property type="entry name" value="SORTILIN RELATED"/>
    <property type="match status" value="1"/>
</dbReference>
<proteinExistence type="predicted"/>
<dbReference type="InterPro" id="IPR050310">
    <property type="entry name" value="VPS10-sortilin"/>
</dbReference>
<dbReference type="InterPro" id="IPR015943">
    <property type="entry name" value="WD40/YVTN_repeat-like_dom_sf"/>
</dbReference>
<dbReference type="PANTHER" id="PTHR12106:SF27">
    <property type="entry name" value="SORTILIN-RELATED RECEPTOR"/>
    <property type="match status" value="1"/>
</dbReference>
<evidence type="ECO:0000259" key="2">
    <source>
        <dbReference type="Pfam" id="PF15902"/>
    </source>
</evidence>
<name>A0A382JI76_9ZZZZ</name>
<dbReference type="CDD" id="cd15482">
    <property type="entry name" value="Sialidase_non-viral"/>
    <property type="match status" value="1"/>
</dbReference>
<feature type="non-terminal residue" evidence="3">
    <location>
        <position position="237"/>
    </location>
</feature>
<feature type="domain" description="Sortilin N-terminal" evidence="2">
    <location>
        <begin position="103"/>
        <end position="228"/>
    </location>
</feature>
<protein>
    <recommendedName>
        <fullName evidence="2">Sortilin N-terminal domain-containing protein</fullName>
    </recommendedName>
</protein>
<organism evidence="3">
    <name type="scientific">marine metagenome</name>
    <dbReference type="NCBI Taxonomy" id="408172"/>
    <lineage>
        <taxon>unclassified sequences</taxon>
        <taxon>metagenomes</taxon>
        <taxon>ecological metagenomes</taxon>
    </lineage>
</organism>
<evidence type="ECO:0000313" key="3">
    <source>
        <dbReference type="EMBL" id="SVC11398.1"/>
    </source>
</evidence>
<sequence>MEQILKDEVINNLKWRNIGPPRGGRTVAVTGHPTNINEYYFGACAGGVWKTDDAGISWKNVSDGFFNTSSIGAIAISESDPNVLYAGTGEACIRGNVSPGDGVYKSTDAGRTWSHMGLSDTKHISRVRIDPTDHNTVYVAALGHAFGPNSERGIFKSIDGGVNWKKVLFISNNSGAADLSMDPGNPRILITTIWQAKRSFWRLDSGGPESGIYISFDGGDNWENITKNPGLPEGLKG</sequence>
<accession>A0A382JI76</accession>
<keyword evidence="1" id="KW-0677">Repeat</keyword>
<gene>
    <name evidence="3" type="ORF">METZ01_LOCUS264252</name>
</gene>
<dbReference type="Gene3D" id="2.130.10.10">
    <property type="entry name" value="YVTN repeat-like/Quinoprotein amine dehydrogenase"/>
    <property type="match status" value="2"/>
</dbReference>
<dbReference type="EMBL" id="UINC01074322">
    <property type="protein sequence ID" value="SVC11398.1"/>
    <property type="molecule type" value="Genomic_DNA"/>
</dbReference>